<dbReference type="InterPro" id="IPR006318">
    <property type="entry name" value="PTS_EI-like"/>
</dbReference>
<evidence type="ECO:0000313" key="16">
    <source>
        <dbReference type="Proteomes" id="UP000076066"/>
    </source>
</evidence>
<sequence>MSKIEVDADVARRLLSRLRDVLAGDGDAQSRLDGVAMVIADSLQAEVCSIYVMRAGEVLELFATEGLNQSAVHQTRLRVAEGLVGDVAARGRSLSLADAWQHPSFVYRPETGEDLFHSFVGVPIIRGSRVIGVLVVQNRDTRVFSDLEIETLETVTMVLAELIGSSDLVSRDELMPADGIGLLPLRLDGLTLAPGIGIGTVVLHEPRRSINDVVAEDPECELHRLHEALQTLRAEVDTMMGFDGVSGDSLDILRAYRMFAQDKGWIGRISDAVRSGLTAEAAVMRVHDDTRMRMHQVSDPYLRERLHDLEDLANRLLRHLAGEDVQDELPEDAVLVCRNLGPTELLDYDRSRLCGLVMEEGSRTMHAVIVARALGIPVVGRVDSVFSMVESGDSVIVDGEHGQVFIRPSEDICLQFEESLCLRQHKLQAWAQLRTVPAVSRDGVTVNLMLNAGLLLDLPHLEETGASGIGLYRTELPFMSRPALPDVAAQRALYSRILDYAGPERPVVFRTLDVGSDKVLPYWHSTREENPALGWRSVRISMDRPAIFLEQLQALVQAAHGRVLCVMFPMISTVEEFCQARQLLDMELSRQGAAGFVPSAVRVGTMLEVPSLLWELPALLDHVDFLSIGTNDLSQFLFATDRGNPSVADRYDVLSPPFLKVVRQVVRACADAGVACSVCGEMAGRPLEAVVLAALGVRTLSMSASGVGPVKAAVRDANLGDLAGYLDDLLNLGYRSLRERLRGYARDHGISLP</sequence>
<dbReference type="PRINTS" id="PR01736">
    <property type="entry name" value="PHPHTRNFRASE"/>
</dbReference>
<keyword evidence="16" id="KW-1185">Reference proteome</keyword>
<dbReference type="Pfam" id="PF02896">
    <property type="entry name" value="PEP-utilizers_C"/>
    <property type="match status" value="1"/>
</dbReference>
<evidence type="ECO:0000256" key="12">
    <source>
        <dbReference type="ARBA" id="ARBA00022777"/>
    </source>
</evidence>
<dbReference type="InterPro" id="IPR036637">
    <property type="entry name" value="Phosphohistidine_dom_sf"/>
</dbReference>
<keyword evidence="7" id="KW-0963">Cytoplasm</keyword>
<gene>
    <name evidence="15" type="ORF">AY555_06820</name>
</gene>
<reference evidence="15 16" key="1">
    <citation type="submission" date="2016-02" db="EMBL/GenBank/DDBJ databases">
        <title>Complete Genome of H5569, the type strain of the newly described species Haematospirillium jordaniae.</title>
        <authorList>
            <person name="Nicholson A.C."/>
            <person name="Humrighouse B.W."/>
            <person name="Loparov V."/>
            <person name="McQuiston J.R."/>
        </authorList>
    </citation>
    <scope>NUCLEOTIDE SEQUENCE [LARGE SCALE GENOMIC DNA]</scope>
    <source>
        <strain evidence="15 16">H5569</strain>
    </source>
</reference>
<dbReference type="Gene3D" id="3.50.30.10">
    <property type="entry name" value="Phosphohistidine domain"/>
    <property type="match status" value="1"/>
</dbReference>
<dbReference type="InterPro" id="IPR023151">
    <property type="entry name" value="PEP_util_CS"/>
</dbReference>
<dbReference type="Proteomes" id="UP000076066">
    <property type="component" value="Chromosome"/>
</dbReference>
<dbReference type="InterPro" id="IPR003018">
    <property type="entry name" value="GAF"/>
</dbReference>
<dbReference type="Pfam" id="PF05524">
    <property type="entry name" value="PEP-utilisers_N"/>
    <property type="match status" value="1"/>
</dbReference>
<evidence type="ECO:0000256" key="11">
    <source>
        <dbReference type="ARBA" id="ARBA00022723"/>
    </source>
</evidence>
<dbReference type="InterPro" id="IPR008731">
    <property type="entry name" value="PTS_EIN"/>
</dbReference>
<comment type="catalytic activity">
    <reaction evidence="1">
        <text>L-histidyl-[protein] + phosphoenolpyruvate = N(pros)-phospho-L-histidyl-[protein] + pyruvate</text>
        <dbReference type="Rhea" id="RHEA:23880"/>
        <dbReference type="Rhea" id="RHEA-COMP:9745"/>
        <dbReference type="Rhea" id="RHEA-COMP:9746"/>
        <dbReference type="ChEBI" id="CHEBI:15361"/>
        <dbReference type="ChEBI" id="CHEBI:29979"/>
        <dbReference type="ChEBI" id="CHEBI:58702"/>
        <dbReference type="ChEBI" id="CHEBI:64837"/>
        <dbReference type="EC" id="2.7.3.9"/>
    </reaction>
</comment>
<evidence type="ECO:0000256" key="13">
    <source>
        <dbReference type="ARBA" id="ARBA00022842"/>
    </source>
</evidence>
<dbReference type="Gene3D" id="3.20.20.60">
    <property type="entry name" value="Phosphoenolpyruvate-binding domains"/>
    <property type="match status" value="1"/>
</dbReference>
<dbReference type="STRING" id="1549855.AY555_06820"/>
<dbReference type="KEGG" id="hjo:AY555_06820"/>
<name>A0A143DDW7_9PROT</name>
<dbReference type="SUPFAM" id="SSF47831">
    <property type="entry name" value="Enzyme I of the PEP:sugar phosphotransferase system HPr-binding (sub)domain"/>
    <property type="match status" value="1"/>
</dbReference>
<dbReference type="GO" id="GO:0005737">
    <property type="term" value="C:cytoplasm"/>
    <property type="evidence" value="ECO:0007669"/>
    <property type="project" value="UniProtKB-SubCell"/>
</dbReference>
<comment type="cofactor">
    <cofactor evidence="2">
        <name>Mg(2+)</name>
        <dbReference type="ChEBI" id="CHEBI:18420"/>
    </cofactor>
</comment>
<evidence type="ECO:0000256" key="2">
    <source>
        <dbReference type="ARBA" id="ARBA00001946"/>
    </source>
</evidence>
<dbReference type="GO" id="GO:0046872">
    <property type="term" value="F:metal ion binding"/>
    <property type="evidence" value="ECO:0007669"/>
    <property type="project" value="UniProtKB-KW"/>
</dbReference>
<proteinExistence type="inferred from homology"/>
<dbReference type="Pfam" id="PF01590">
    <property type="entry name" value="GAF"/>
    <property type="match status" value="1"/>
</dbReference>
<dbReference type="Pfam" id="PF00391">
    <property type="entry name" value="PEP-utilizers"/>
    <property type="match status" value="1"/>
</dbReference>
<dbReference type="SUPFAM" id="SSF55781">
    <property type="entry name" value="GAF domain-like"/>
    <property type="match status" value="1"/>
</dbReference>
<keyword evidence="13" id="KW-0460">Magnesium</keyword>
<evidence type="ECO:0000259" key="14">
    <source>
        <dbReference type="SMART" id="SM00065"/>
    </source>
</evidence>
<evidence type="ECO:0000256" key="1">
    <source>
        <dbReference type="ARBA" id="ARBA00000683"/>
    </source>
</evidence>
<evidence type="ECO:0000256" key="5">
    <source>
        <dbReference type="ARBA" id="ARBA00012232"/>
    </source>
</evidence>
<dbReference type="AlphaFoldDB" id="A0A143DDW7"/>
<organism evidence="15 16">
    <name type="scientific">Haematospirillum jordaniae</name>
    <dbReference type="NCBI Taxonomy" id="1549855"/>
    <lineage>
        <taxon>Bacteria</taxon>
        <taxon>Pseudomonadati</taxon>
        <taxon>Pseudomonadota</taxon>
        <taxon>Alphaproteobacteria</taxon>
        <taxon>Rhodospirillales</taxon>
        <taxon>Novispirillaceae</taxon>
        <taxon>Haematospirillum</taxon>
    </lineage>
</organism>
<dbReference type="InterPro" id="IPR008279">
    <property type="entry name" value="PEP-util_enz_mobile_dom"/>
</dbReference>
<dbReference type="Gene3D" id="1.10.274.10">
    <property type="entry name" value="PtsI, HPr-binding domain"/>
    <property type="match status" value="1"/>
</dbReference>
<dbReference type="EMBL" id="CP014525">
    <property type="protein sequence ID" value="AMW34941.1"/>
    <property type="molecule type" value="Genomic_DNA"/>
</dbReference>
<dbReference type="GeneID" id="53316867"/>
<evidence type="ECO:0000256" key="10">
    <source>
        <dbReference type="ARBA" id="ARBA00022683"/>
    </source>
</evidence>
<keyword evidence="6" id="KW-0813">Transport</keyword>
<evidence type="ECO:0000256" key="6">
    <source>
        <dbReference type="ARBA" id="ARBA00022448"/>
    </source>
</evidence>
<dbReference type="Gene3D" id="3.30.450.40">
    <property type="match status" value="1"/>
</dbReference>
<keyword evidence="11" id="KW-0479">Metal-binding</keyword>
<dbReference type="PROSITE" id="PS00742">
    <property type="entry name" value="PEP_ENZYMES_2"/>
    <property type="match status" value="1"/>
</dbReference>
<keyword evidence="10" id="KW-0598">Phosphotransferase system</keyword>
<dbReference type="InterPro" id="IPR000121">
    <property type="entry name" value="PEP_util_C"/>
</dbReference>
<dbReference type="EC" id="2.7.3.9" evidence="5"/>
<dbReference type="PANTHER" id="PTHR46244:SF6">
    <property type="entry name" value="PHOSPHOENOLPYRUVATE-PROTEIN PHOSPHOTRANSFERASE"/>
    <property type="match status" value="1"/>
</dbReference>
<accession>A0A143DDW7</accession>
<comment type="subcellular location">
    <subcellularLocation>
        <location evidence="3">Cytoplasm</location>
    </subcellularLocation>
</comment>
<dbReference type="GO" id="GO:0016301">
    <property type="term" value="F:kinase activity"/>
    <property type="evidence" value="ECO:0007669"/>
    <property type="project" value="UniProtKB-KW"/>
</dbReference>
<evidence type="ECO:0000313" key="15">
    <source>
        <dbReference type="EMBL" id="AMW34941.1"/>
    </source>
</evidence>
<dbReference type="SUPFAM" id="SSF52009">
    <property type="entry name" value="Phosphohistidine domain"/>
    <property type="match status" value="1"/>
</dbReference>
<dbReference type="GO" id="GO:0008965">
    <property type="term" value="F:phosphoenolpyruvate-protein phosphotransferase activity"/>
    <property type="evidence" value="ECO:0007669"/>
    <property type="project" value="UniProtKB-EC"/>
</dbReference>
<evidence type="ECO:0000256" key="8">
    <source>
        <dbReference type="ARBA" id="ARBA00022597"/>
    </source>
</evidence>
<dbReference type="OrthoDB" id="9765468at2"/>
<evidence type="ECO:0000256" key="3">
    <source>
        <dbReference type="ARBA" id="ARBA00004496"/>
    </source>
</evidence>
<evidence type="ECO:0000256" key="7">
    <source>
        <dbReference type="ARBA" id="ARBA00022490"/>
    </source>
</evidence>
<dbReference type="InterPro" id="IPR029016">
    <property type="entry name" value="GAF-like_dom_sf"/>
</dbReference>
<keyword evidence="12" id="KW-0418">Kinase</keyword>
<dbReference type="PANTHER" id="PTHR46244">
    <property type="entry name" value="PHOSPHOENOLPYRUVATE-PROTEIN PHOSPHOTRANSFERASE"/>
    <property type="match status" value="1"/>
</dbReference>
<keyword evidence="9" id="KW-0808">Transferase</keyword>
<dbReference type="InterPro" id="IPR040442">
    <property type="entry name" value="Pyrv_kinase-like_dom_sf"/>
</dbReference>
<protein>
    <recommendedName>
        <fullName evidence="5">phosphoenolpyruvate--protein phosphotransferase</fullName>
        <ecNumber evidence="5">2.7.3.9</ecNumber>
    </recommendedName>
</protein>
<dbReference type="SMART" id="SM00065">
    <property type="entry name" value="GAF"/>
    <property type="match status" value="1"/>
</dbReference>
<feature type="domain" description="GAF" evidence="14">
    <location>
        <begin position="27"/>
        <end position="173"/>
    </location>
</feature>
<evidence type="ECO:0000256" key="4">
    <source>
        <dbReference type="ARBA" id="ARBA00007837"/>
    </source>
</evidence>
<dbReference type="NCBIfam" id="TIGR01417">
    <property type="entry name" value="PTS_I_fam"/>
    <property type="match status" value="1"/>
</dbReference>
<dbReference type="SUPFAM" id="SSF51621">
    <property type="entry name" value="Phosphoenolpyruvate/pyruvate domain"/>
    <property type="match status" value="1"/>
</dbReference>
<dbReference type="InterPro" id="IPR015813">
    <property type="entry name" value="Pyrv/PenolPyrv_kinase-like_dom"/>
</dbReference>
<evidence type="ECO:0000256" key="9">
    <source>
        <dbReference type="ARBA" id="ARBA00022679"/>
    </source>
</evidence>
<dbReference type="InterPro" id="IPR050499">
    <property type="entry name" value="PEP-utilizing_PTS_enzyme"/>
</dbReference>
<dbReference type="InterPro" id="IPR036618">
    <property type="entry name" value="PtsI_HPr-bd_sf"/>
</dbReference>
<dbReference type="RefSeq" id="WP_066135063.1">
    <property type="nucleotide sequence ID" value="NZ_CP014525.1"/>
</dbReference>
<keyword evidence="8" id="KW-0762">Sugar transport</keyword>
<dbReference type="GO" id="GO:0009401">
    <property type="term" value="P:phosphoenolpyruvate-dependent sugar phosphotransferase system"/>
    <property type="evidence" value="ECO:0007669"/>
    <property type="project" value="UniProtKB-KW"/>
</dbReference>
<comment type="similarity">
    <text evidence="4">Belongs to the PEP-utilizing enzyme family.</text>
</comment>